<name>A0A813I5M4_POLGL</name>
<evidence type="ECO:0000256" key="1">
    <source>
        <dbReference type="SAM" id="MobiDB-lite"/>
    </source>
</evidence>
<protein>
    <submittedName>
        <fullName evidence="3">Uncharacterized protein</fullName>
    </submittedName>
</protein>
<accession>A0A813I5M4</accession>
<dbReference type="AlphaFoldDB" id="A0A813I5M4"/>
<proteinExistence type="predicted"/>
<sequence>MSLLSVLFLLVLLFLACFTLVSVVANDCQKRNLIGTDRKLIICTETSHLDLCPAQRDQHDAELPNNNNSNKHSNNNNINNNINNNNNMLNSPDLFRTAGAES</sequence>
<feature type="compositionally biased region" description="Low complexity" evidence="1">
    <location>
        <begin position="65"/>
        <end position="87"/>
    </location>
</feature>
<dbReference type="EMBL" id="CAJNNW010003165">
    <property type="protein sequence ID" value="CAE8645086.1"/>
    <property type="molecule type" value="Genomic_DNA"/>
</dbReference>
<gene>
    <name evidence="3" type="ORF">PGLA2088_LOCUS3603</name>
</gene>
<evidence type="ECO:0000313" key="4">
    <source>
        <dbReference type="Proteomes" id="UP000626109"/>
    </source>
</evidence>
<reference evidence="3" key="1">
    <citation type="submission" date="2021-02" db="EMBL/GenBank/DDBJ databases">
        <authorList>
            <person name="Dougan E. K."/>
            <person name="Rhodes N."/>
            <person name="Thang M."/>
            <person name="Chan C."/>
        </authorList>
    </citation>
    <scope>NUCLEOTIDE SEQUENCE</scope>
</reference>
<feature type="region of interest" description="Disordered" evidence="1">
    <location>
        <begin position="58"/>
        <end position="102"/>
    </location>
</feature>
<comment type="caution">
    <text evidence="3">The sequence shown here is derived from an EMBL/GenBank/DDBJ whole genome shotgun (WGS) entry which is preliminary data.</text>
</comment>
<feature type="signal peptide" evidence="2">
    <location>
        <begin position="1"/>
        <end position="25"/>
    </location>
</feature>
<organism evidence="3 4">
    <name type="scientific">Polarella glacialis</name>
    <name type="common">Dinoflagellate</name>
    <dbReference type="NCBI Taxonomy" id="89957"/>
    <lineage>
        <taxon>Eukaryota</taxon>
        <taxon>Sar</taxon>
        <taxon>Alveolata</taxon>
        <taxon>Dinophyceae</taxon>
        <taxon>Suessiales</taxon>
        <taxon>Suessiaceae</taxon>
        <taxon>Polarella</taxon>
    </lineage>
</organism>
<dbReference type="Proteomes" id="UP000626109">
    <property type="component" value="Unassembled WGS sequence"/>
</dbReference>
<evidence type="ECO:0000256" key="2">
    <source>
        <dbReference type="SAM" id="SignalP"/>
    </source>
</evidence>
<feature type="chain" id="PRO_5032959027" evidence="2">
    <location>
        <begin position="26"/>
        <end position="102"/>
    </location>
</feature>
<keyword evidence="2" id="KW-0732">Signal</keyword>
<evidence type="ECO:0000313" key="3">
    <source>
        <dbReference type="EMBL" id="CAE8645086.1"/>
    </source>
</evidence>